<dbReference type="PANTHER" id="PTHR40265">
    <property type="entry name" value="BLL2707 PROTEIN"/>
    <property type="match status" value="1"/>
</dbReference>
<feature type="domain" description="Glyoxalase-like" evidence="1">
    <location>
        <begin position="4"/>
        <end position="186"/>
    </location>
</feature>
<evidence type="ECO:0000259" key="1">
    <source>
        <dbReference type="Pfam" id="PF13468"/>
    </source>
</evidence>
<dbReference type="InterPro" id="IPR029068">
    <property type="entry name" value="Glyas_Bleomycin-R_OHBP_Dase"/>
</dbReference>
<organism evidence="2">
    <name type="scientific">marine metagenome</name>
    <dbReference type="NCBI Taxonomy" id="408172"/>
    <lineage>
        <taxon>unclassified sequences</taxon>
        <taxon>metagenomes</taxon>
        <taxon>ecological metagenomes</taxon>
    </lineage>
</organism>
<reference evidence="2" key="1">
    <citation type="submission" date="2018-05" db="EMBL/GenBank/DDBJ databases">
        <authorList>
            <person name="Lanie J.A."/>
            <person name="Ng W.-L."/>
            <person name="Kazmierczak K.M."/>
            <person name="Andrzejewski T.M."/>
            <person name="Davidsen T.M."/>
            <person name="Wayne K.J."/>
            <person name="Tettelin H."/>
            <person name="Glass J.I."/>
            <person name="Rusch D."/>
            <person name="Podicherti R."/>
            <person name="Tsui H.-C.T."/>
            <person name="Winkler M.E."/>
        </authorList>
    </citation>
    <scope>NUCLEOTIDE SEQUENCE</scope>
</reference>
<name>A0A381Z965_9ZZZZ</name>
<dbReference type="Pfam" id="PF13468">
    <property type="entry name" value="Glyoxalase_3"/>
    <property type="match status" value="1"/>
</dbReference>
<gene>
    <name evidence="2" type="ORF">METZ01_LOCUS138709</name>
</gene>
<proteinExistence type="predicted"/>
<dbReference type="AlphaFoldDB" id="A0A381Z965"/>
<feature type="non-terminal residue" evidence="2">
    <location>
        <position position="211"/>
    </location>
</feature>
<feature type="non-terminal residue" evidence="2">
    <location>
        <position position="1"/>
    </location>
</feature>
<dbReference type="Gene3D" id="3.10.180.10">
    <property type="entry name" value="2,3-Dihydroxybiphenyl 1,2-Dioxygenase, domain 1"/>
    <property type="match status" value="1"/>
</dbReference>
<dbReference type="PANTHER" id="PTHR40265:SF1">
    <property type="entry name" value="GLYOXALASE-LIKE DOMAIN-CONTAINING PROTEIN"/>
    <property type="match status" value="1"/>
</dbReference>
<dbReference type="InterPro" id="IPR025870">
    <property type="entry name" value="Glyoxalase-like_dom"/>
</dbReference>
<protein>
    <recommendedName>
        <fullName evidence="1">Glyoxalase-like domain-containing protein</fullName>
    </recommendedName>
</protein>
<dbReference type="EMBL" id="UINC01020445">
    <property type="protein sequence ID" value="SVA85855.1"/>
    <property type="molecule type" value="Genomic_DNA"/>
</dbReference>
<evidence type="ECO:0000313" key="2">
    <source>
        <dbReference type="EMBL" id="SVA85855.1"/>
    </source>
</evidence>
<accession>A0A381Z965</accession>
<sequence length="211" mass="23330">LHYIDHIVVGIDDLQKGMAAIEEMTGVKPAYGGAHPDYGTHNALISLDNNTYLEVLAPNPEISMNLFQWLTNFKAMYLRRKLSSMHSLKPFLWAVGSQDLQMTAAQIKEIGLKLTKPEANSRKKPNGELLSWKGAFFAKGIKTDLPFFISWDEAASSPAKDSPKGCKLIDFMVSTPNSDDLNKIVDKLSLPVSITKDQKVGVTFEFSSPKG</sequence>